<accession>A0ABT3L2K8</accession>
<reference evidence="3 4" key="1">
    <citation type="submission" date="2021-08" db="EMBL/GenBank/DDBJ databases">
        <title>Draft genome sequence of Spirulina subsalsa with high tolerance to salinity and hype-accumulation of phycocyanin.</title>
        <authorList>
            <person name="Pei H."/>
            <person name="Jiang L."/>
        </authorList>
    </citation>
    <scope>NUCLEOTIDE SEQUENCE [LARGE SCALE GENOMIC DNA]</scope>
    <source>
        <strain evidence="3 4">FACHB-351</strain>
    </source>
</reference>
<dbReference type="SMART" id="SM00028">
    <property type="entry name" value="TPR"/>
    <property type="match status" value="14"/>
</dbReference>
<dbReference type="SUPFAM" id="SSF48452">
    <property type="entry name" value="TPR-like"/>
    <property type="match status" value="2"/>
</dbReference>
<feature type="repeat" description="TPR" evidence="1">
    <location>
        <begin position="134"/>
        <end position="167"/>
    </location>
</feature>
<dbReference type="PROSITE" id="PS50293">
    <property type="entry name" value="TPR_REGION"/>
    <property type="match status" value="2"/>
</dbReference>
<keyword evidence="4" id="KW-1185">Reference proteome</keyword>
<dbReference type="Pfam" id="PF12770">
    <property type="entry name" value="CHAT"/>
    <property type="match status" value="1"/>
</dbReference>
<feature type="repeat" description="TPR" evidence="1">
    <location>
        <begin position="374"/>
        <end position="407"/>
    </location>
</feature>
<feature type="repeat" description="TPR" evidence="1">
    <location>
        <begin position="454"/>
        <end position="487"/>
    </location>
</feature>
<feature type="repeat" description="TPR" evidence="1">
    <location>
        <begin position="494"/>
        <end position="527"/>
    </location>
</feature>
<protein>
    <submittedName>
        <fullName evidence="3">Tetratricopeptide repeat protein</fullName>
    </submittedName>
</protein>
<dbReference type="PANTHER" id="PTHR10098">
    <property type="entry name" value="RAPSYN-RELATED"/>
    <property type="match status" value="1"/>
</dbReference>
<dbReference type="RefSeq" id="WP_265263463.1">
    <property type="nucleotide sequence ID" value="NZ_JAIHOM010000019.1"/>
</dbReference>
<feature type="repeat" description="TPR" evidence="1">
    <location>
        <begin position="414"/>
        <end position="447"/>
    </location>
</feature>
<organism evidence="3 4">
    <name type="scientific">Spirulina subsalsa FACHB-351</name>
    <dbReference type="NCBI Taxonomy" id="234711"/>
    <lineage>
        <taxon>Bacteria</taxon>
        <taxon>Bacillati</taxon>
        <taxon>Cyanobacteriota</taxon>
        <taxon>Cyanophyceae</taxon>
        <taxon>Spirulinales</taxon>
        <taxon>Spirulinaceae</taxon>
        <taxon>Spirulina</taxon>
    </lineage>
</organism>
<evidence type="ECO:0000313" key="4">
    <source>
        <dbReference type="Proteomes" id="UP001526426"/>
    </source>
</evidence>
<dbReference type="InterPro" id="IPR024983">
    <property type="entry name" value="CHAT_dom"/>
</dbReference>
<sequence>MPIHREVSDRHGEATTLTNIGSVYNALGNRRQALDYHNQALPILREVGDRPMEATTLNNIGLVYYGLGNRTKALNYYHQALPIHREVGNRPGEATTLHNMGLVYYALGNRTQALNYYNQALPMRREVGDRSGEATTLNNIGGVYNALGKQTEALNYYNQALPIQRKVGNRSGEATTLNNIGGVYNALGKRMEALDYYNQALSIFRDVGDRSGEAATLTNIGSLYNALGNRTQALDYYHQALSIFRNVDDRPGEAAILTNIGEVYNALSNPTEALNYYNQALPIQQEVGNRSGEAKTLNGTGAVYHALGNRTEALNSYNQALPILREVGDRSGQARTLNNIGEVYRALGNWTQALNYYNQALPILREVGDRSGQATILNNLGAVYKDLGNRTEALNYYNQVLPMRREVGDRSGEARTLGNIGSVYKDLGNRTEALNYYNQALPILREVGDRSGEATTLNNIGLVYNALGNRTQALHYYNQALLISREVGDRPGEAATLYNIGLVYNVLGNRTQALNYYNQALSIFRKVGDRPEEANTLSNIASVYRDTNQPDKAITYLEDSLNILLELRGELQKEFRETFLQTNRGPAVAIVDLLIDQNQPQRAFEWANRFTTYELADYNRLIGVRVANPEAQAALDDWNDQSQQLQALRQQLQDNFSPALVDQLRDLEAQVFQQAETLAANYPEVAELFEIQPEDLSQLQASLPPGTVVLQPVLLTNIQNVPSTIALFLLSRDSLSVQKVPIDADEFNNWVTDYRQMLQSRNSGYRRVSASLYDHLIRPVAQDIEALNPQQLAIIATGSLRQFPFETLRDSQTDRFLLQQYPIHYLTRLSSRSLLANPSPSRFLTFPLWTIPLLLGVLGIGATVKHHWKLGGTLLTVALVTATLSPHFSGDYRVLGFANPRPEKFNLPGAEAEVDALLRLAPESEIYRHQQATLEVFKRQSARHRYLHLATHGCFQQLGCCLQENCPDYKPDMKPNTLLFADGEYPLADAALLGLQDTQLVALTACQTALQTNIDGDAIMGMAYIWERAGARALIATLWNVDDQATEAVTTEFYRLVMQEGLTKVEALRQAKLSQSHRHPFFWSPLVLIGDPR</sequence>
<evidence type="ECO:0000256" key="1">
    <source>
        <dbReference type="PROSITE-ProRule" id="PRU00339"/>
    </source>
</evidence>
<dbReference type="Proteomes" id="UP001526426">
    <property type="component" value="Unassembled WGS sequence"/>
</dbReference>
<feature type="repeat" description="TPR" evidence="1">
    <location>
        <begin position="54"/>
        <end position="87"/>
    </location>
</feature>
<feature type="repeat" description="TPR" evidence="1">
    <location>
        <begin position="254"/>
        <end position="287"/>
    </location>
</feature>
<feature type="repeat" description="TPR" evidence="1">
    <location>
        <begin position="334"/>
        <end position="367"/>
    </location>
</feature>
<dbReference type="InterPro" id="IPR011990">
    <property type="entry name" value="TPR-like_helical_dom_sf"/>
</dbReference>
<feature type="repeat" description="TPR" evidence="1">
    <location>
        <begin position="94"/>
        <end position="127"/>
    </location>
</feature>
<feature type="repeat" description="TPR" evidence="1">
    <location>
        <begin position="214"/>
        <end position="247"/>
    </location>
</feature>
<evidence type="ECO:0000313" key="3">
    <source>
        <dbReference type="EMBL" id="MCW6035748.1"/>
    </source>
</evidence>
<feature type="repeat" description="TPR" evidence="1">
    <location>
        <begin position="294"/>
        <end position="327"/>
    </location>
</feature>
<proteinExistence type="predicted"/>
<dbReference type="EMBL" id="JAIHOM010000019">
    <property type="protein sequence ID" value="MCW6035748.1"/>
    <property type="molecule type" value="Genomic_DNA"/>
</dbReference>
<dbReference type="Pfam" id="PF13424">
    <property type="entry name" value="TPR_12"/>
    <property type="match status" value="6"/>
</dbReference>
<evidence type="ECO:0000259" key="2">
    <source>
        <dbReference type="Pfam" id="PF12770"/>
    </source>
</evidence>
<feature type="domain" description="CHAT" evidence="2">
    <location>
        <begin position="767"/>
        <end position="1091"/>
    </location>
</feature>
<gene>
    <name evidence="3" type="ORF">K4A83_05600</name>
</gene>
<dbReference type="Gene3D" id="1.25.40.10">
    <property type="entry name" value="Tetratricopeptide repeat domain"/>
    <property type="match status" value="3"/>
</dbReference>
<name>A0ABT3L2K8_9CYAN</name>
<keyword evidence="1" id="KW-0802">TPR repeat</keyword>
<feature type="repeat" description="TPR" evidence="1">
    <location>
        <begin position="14"/>
        <end position="47"/>
    </location>
</feature>
<feature type="repeat" description="TPR" evidence="1">
    <location>
        <begin position="174"/>
        <end position="207"/>
    </location>
</feature>
<dbReference type="Pfam" id="PF13374">
    <property type="entry name" value="TPR_10"/>
    <property type="match status" value="2"/>
</dbReference>
<comment type="caution">
    <text evidence="3">The sequence shown here is derived from an EMBL/GenBank/DDBJ whole genome shotgun (WGS) entry which is preliminary data.</text>
</comment>
<dbReference type="PROSITE" id="PS50005">
    <property type="entry name" value="TPR"/>
    <property type="match status" value="13"/>
</dbReference>
<dbReference type="InterPro" id="IPR019734">
    <property type="entry name" value="TPR_rpt"/>
</dbReference>
<dbReference type="PANTHER" id="PTHR10098:SF108">
    <property type="entry name" value="TETRATRICOPEPTIDE REPEAT PROTEIN 28"/>
    <property type="match status" value="1"/>
</dbReference>